<evidence type="ECO:0000256" key="4">
    <source>
        <dbReference type="ARBA" id="ARBA00023150"/>
    </source>
</evidence>
<organism evidence="8 9">
    <name type="scientific">Chitinophaga chungangae</name>
    <dbReference type="NCBI Taxonomy" id="2821488"/>
    <lineage>
        <taxon>Bacteria</taxon>
        <taxon>Pseudomonadati</taxon>
        <taxon>Bacteroidota</taxon>
        <taxon>Chitinophagia</taxon>
        <taxon>Chitinophagales</taxon>
        <taxon>Chitinophagaceae</taxon>
        <taxon>Chitinophaga</taxon>
    </lineage>
</organism>
<dbReference type="PANTHER" id="PTHR10192">
    <property type="entry name" value="MOLYBDOPTERIN BIOSYNTHESIS PROTEIN"/>
    <property type="match status" value="1"/>
</dbReference>
<keyword evidence="6" id="KW-0460">Magnesium</keyword>
<protein>
    <recommendedName>
        <fullName evidence="6">Molybdopterin molybdenumtransferase</fullName>
        <ecNumber evidence="6">2.10.1.1</ecNumber>
    </recommendedName>
</protein>
<keyword evidence="4 6" id="KW-0501">Molybdenum cofactor biosynthesis</keyword>
<keyword evidence="6" id="KW-0808">Transferase</keyword>
<dbReference type="InterPro" id="IPR008284">
    <property type="entry name" value="MoCF_biosynth_CS"/>
</dbReference>
<evidence type="ECO:0000256" key="3">
    <source>
        <dbReference type="ARBA" id="ARBA00010763"/>
    </source>
</evidence>
<dbReference type="Gene3D" id="2.40.340.10">
    <property type="entry name" value="MoeA, C-terminal, domain IV"/>
    <property type="match status" value="1"/>
</dbReference>
<dbReference type="SUPFAM" id="SSF63867">
    <property type="entry name" value="MoeA C-terminal domain-like"/>
    <property type="match status" value="1"/>
</dbReference>
<dbReference type="EC" id="2.10.1.1" evidence="6"/>
<name>A0ABS3Y985_9BACT</name>
<dbReference type="Gene3D" id="3.40.980.10">
    <property type="entry name" value="MoaB/Mog-like domain"/>
    <property type="match status" value="1"/>
</dbReference>
<comment type="cofactor">
    <cofactor evidence="6">
        <name>Mg(2+)</name>
        <dbReference type="ChEBI" id="CHEBI:18420"/>
    </cofactor>
</comment>
<evidence type="ECO:0000313" key="8">
    <source>
        <dbReference type="EMBL" id="MBO9151234.1"/>
    </source>
</evidence>
<proteinExistence type="inferred from homology"/>
<dbReference type="Pfam" id="PF00994">
    <property type="entry name" value="MoCF_biosynth"/>
    <property type="match status" value="1"/>
</dbReference>
<dbReference type="InterPro" id="IPR001453">
    <property type="entry name" value="MoaB/Mog_dom"/>
</dbReference>
<comment type="catalytic activity">
    <reaction evidence="5">
        <text>adenylyl-molybdopterin + molybdate = Mo-molybdopterin + AMP + H(+)</text>
        <dbReference type="Rhea" id="RHEA:35047"/>
        <dbReference type="ChEBI" id="CHEBI:15378"/>
        <dbReference type="ChEBI" id="CHEBI:36264"/>
        <dbReference type="ChEBI" id="CHEBI:62727"/>
        <dbReference type="ChEBI" id="CHEBI:71302"/>
        <dbReference type="ChEBI" id="CHEBI:456215"/>
        <dbReference type="EC" id="2.10.1.1"/>
    </reaction>
</comment>
<sequence length="401" mass="43644">MLPVSEAFKAVMATVKDTGITTVLLEAAAGRILREQVLADRPFPPYDRVAMDGIAIAFDSYARGQRVFGVEEVQAAGMPRKQLMNLADCMEVMTGAVIPDLTDAVIPYEHLEAAEHEGFKRFTIKKNVVAGQNIHRMGSDVPAGKVLLGPGTRIGAPEAGVLASVGKAEVKVSALPRICLVATGDELVEIRATPEQHQVRMSNVYSIAAALHLLGIPASVIHLRDEPASMEQQLRPLLSKADVLICSGAVSAGKFDHLPQVLQRCGMQRVFHKIEQKPGKPFLFGTVNNGPVVFALPGNPVSVLLCYYRYIQPWLLASMQHMPEEQLFASLEKEVKFDKPLTYFLPVQLQHAPGARLTALPVTYGGSGDMASLLHADAFMELPPELNVFPEGAVFPVWKIR</sequence>
<evidence type="ECO:0000256" key="5">
    <source>
        <dbReference type="ARBA" id="ARBA00047317"/>
    </source>
</evidence>
<comment type="pathway">
    <text evidence="2 6">Cofactor biosynthesis; molybdopterin biosynthesis.</text>
</comment>
<dbReference type="PANTHER" id="PTHR10192:SF5">
    <property type="entry name" value="GEPHYRIN"/>
    <property type="match status" value="1"/>
</dbReference>
<evidence type="ECO:0000256" key="1">
    <source>
        <dbReference type="ARBA" id="ARBA00002901"/>
    </source>
</evidence>
<dbReference type="InterPro" id="IPR005111">
    <property type="entry name" value="MoeA_C_domain_IV"/>
</dbReference>
<dbReference type="SUPFAM" id="SSF63882">
    <property type="entry name" value="MoeA N-terminal region -like"/>
    <property type="match status" value="1"/>
</dbReference>
<evidence type="ECO:0000256" key="2">
    <source>
        <dbReference type="ARBA" id="ARBA00005046"/>
    </source>
</evidence>
<dbReference type="CDD" id="cd00887">
    <property type="entry name" value="MoeA"/>
    <property type="match status" value="1"/>
</dbReference>
<dbReference type="SMART" id="SM00852">
    <property type="entry name" value="MoCF_biosynth"/>
    <property type="match status" value="1"/>
</dbReference>
<dbReference type="Gene3D" id="2.170.190.11">
    <property type="entry name" value="Molybdopterin biosynthesis moea protein, domain 3"/>
    <property type="match status" value="1"/>
</dbReference>
<dbReference type="Pfam" id="PF03453">
    <property type="entry name" value="MoeA_N"/>
    <property type="match status" value="1"/>
</dbReference>
<dbReference type="Gene3D" id="3.90.105.10">
    <property type="entry name" value="Molybdopterin biosynthesis moea protein, domain 2"/>
    <property type="match status" value="1"/>
</dbReference>
<keyword evidence="6" id="KW-0500">Molybdenum</keyword>
<evidence type="ECO:0000256" key="6">
    <source>
        <dbReference type="RuleBase" id="RU365090"/>
    </source>
</evidence>
<comment type="caution">
    <text evidence="8">The sequence shown here is derived from an EMBL/GenBank/DDBJ whole genome shotgun (WGS) entry which is preliminary data.</text>
</comment>
<dbReference type="EMBL" id="JAGHKP010000001">
    <property type="protein sequence ID" value="MBO9151234.1"/>
    <property type="molecule type" value="Genomic_DNA"/>
</dbReference>
<gene>
    <name evidence="8" type="ORF">J7I43_03385</name>
</gene>
<dbReference type="SUPFAM" id="SSF53218">
    <property type="entry name" value="Molybdenum cofactor biosynthesis proteins"/>
    <property type="match status" value="1"/>
</dbReference>
<dbReference type="InterPro" id="IPR005110">
    <property type="entry name" value="MoeA_linker/N"/>
</dbReference>
<dbReference type="RefSeq" id="WP_209143226.1">
    <property type="nucleotide sequence ID" value="NZ_JAGHKP010000001.1"/>
</dbReference>
<evidence type="ECO:0000259" key="7">
    <source>
        <dbReference type="SMART" id="SM00852"/>
    </source>
</evidence>
<reference evidence="9" key="1">
    <citation type="submission" date="2021-03" db="EMBL/GenBank/DDBJ databases">
        <title>Assistant Professor.</title>
        <authorList>
            <person name="Huq M.A."/>
        </authorList>
    </citation>
    <scope>NUCLEOTIDE SEQUENCE [LARGE SCALE GENOMIC DNA]</scope>
    <source>
        <strain evidence="9">MAH-28</strain>
    </source>
</reference>
<dbReference type="InterPro" id="IPR036135">
    <property type="entry name" value="MoeA_linker/N_sf"/>
</dbReference>
<dbReference type="InterPro" id="IPR038987">
    <property type="entry name" value="MoeA-like"/>
</dbReference>
<dbReference type="InterPro" id="IPR036688">
    <property type="entry name" value="MoeA_C_domain_IV_sf"/>
</dbReference>
<dbReference type="InterPro" id="IPR036425">
    <property type="entry name" value="MoaB/Mog-like_dom_sf"/>
</dbReference>
<dbReference type="Pfam" id="PF03454">
    <property type="entry name" value="MoeA_C"/>
    <property type="match status" value="1"/>
</dbReference>
<dbReference type="PROSITE" id="PS01079">
    <property type="entry name" value="MOCF_BIOSYNTHESIS_2"/>
    <property type="match status" value="1"/>
</dbReference>
<comment type="function">
    <text evidence="1 6">Catalyzes the insertion of molybdate into adenylated molybdopterin with the concomitant release of AMP.</text>
</comment>
<comment type="similarity">
    <text evidence="3 6">Belongs to the MoeA family.</text>
</comment>
<accession>A0ABS3Y985</accession>
<dbReference type="Proteomes" id="UP000679126">
    <property type="component" value="Unassembled WGS sequence"/>
</dbReference>
<keyword evidence="6" id="KW-0479">Metal-binding</keyword>
<keyword evidence="9" id="KW-1185">Reference proteome</keyword>
<evidence type="ECO:0000313" key="9">
    <source>
        <dbReference type="Proteomes" id="UP000679126"/>
    </source>
</evidence>
<feature type="domain" description="MoaB/Mog" evidence="7">
    <location>
        <begin position="179"/>
        <end position="317"/>
    </location>
</feature>